<feature type="domain" description="Calmodulin-binding" evidence="11">
    <location>
        <begin position="463"/>
        <end position="539"/>
    </location>
</feature>
<dbReference type="Pfam" id="PF03530">
    <property type="entry name" value="SK_channel"/>
    <property type="match status" value="2"/>
</dbReference>
<feature type="compositionally biased region" description="Low complexity" evidence="9">
    <location>
        <begin position="653"/>
        <end position="672"/>
    </location>
</feature>
<evidence type="ECO:0000256" key="2">
    <source>
        <dbReference type="ARBA" id="ARBA00022448"/>
    </source>
</evidence>
<gene>
    <name evidence="12" type="ORF">DGAL_LOCUS1142</name>
</gene>
<keyword evidence="4 10" id="KW-1133">Transmembrane helix</keyword>
<evidence type="ECO:0000256" key="8">
    <source>
        <dbReference type="SAM" id="Coils"/>
    </source>
</evidence>
<evidence type="ECO:0000256" key="5">
    <source>
        <dbReference type="ARBA" id="ARBA00023065"/>
    </source>
</evidence>
<keyword evidence="8" id="KW-0175">Coiled coil</keyword>
<dbReference type="OrthoDB" id="73653at2759"/>
<name>A0A8J2RMI4_9CRUS</name>
<dbReference type="FunFam" id="1.10.287.70:FF:000022">
    <property type="entry name" value="Small conductance calcium-activated potassium channel, isoform O"/>
    <property type="match status" value="1"/>
</dbReference>
<feature type="compositionally biased region" description="Gly residues" evidence="9">
    <location>
        <begin position="629"/>
        <end position="646"/>
    </location>
</feature>
<evidence type="ECO:0000256" key="6">
    <source>
        <dbReference type="ARBA" id="ARBA00023136"/>
    </source>
</evidence>
<dbReference type="Pfam" id="PF07885">
    <property type="entry name" value="Ion_trans_2"/>
    <property type="match status" value="1"/>
</dbReference>
<dbReference type="InterPro" id="IPR036122">
    <property type="entry name" value="CaM-bd_dom_sf"/>
</dbReference>
<feature type="transmembrane region" description="Helical" evidence="10">
    <location>
        <begin position="216"/>
        <end position="241"/>
    </location>
</feature>
<feature type="compositionally biased region" description="Pro residues" evidence="9">
    <location>
        <begin position="673"/>
        <end position="688"/>
    </location>
</feature>
<feature type="transmembrane region" description="Helical" evidence="10">
    <location>
        <begin position="318"/>
        <end position="338"/>
    </location>
</feature>
<feature type="transmembrane region" description="Helical" evidence="10">
    <location>
        <begin position="358"/>
        <end position="382"/>
    </location>
</feature>
<keyword evidence="2" id="KW-0813">Transport</keyword>
<feature type="compositionally biased region" description="Basic and acidic residues" evidence="9">
    <location>
        <begin position="25"/>
        <end position="34"/>
    </location>
</feature>
<dbReference type="SUPFAM" id="SSF81327">
    <property type="entry name" value="Small-conductance potassium channel"/>
    <property type="match status" value="1"/>
</dbReference>
<keyword evidence="7" id="KW-0407">Ion channel</keyword>
<evidence type="ECO:0000256" key="4">
    <source>
        <dbReference type="ARBA" id="ARBA00022989"/>
    </source>
</evidence>
<dbReference type="InterPro" id="IPR013099">
    <property type="entry name" value="K_chnl_dom"/>
</dbReference>
<feature type="transmembrane region" description="Helical" evidence="10">
    <location>
        <begin position="131"/>
        <end position="148"/>
    </location>
</feature>
<feature type="transmembrane region" description="Helical" evidence="10">
    <location>
        <begin position="168"/>
        <end position="186"/>
    </location>
</feature>
<dbReference type="InterPro" id="IPR015449">
    <property type="entry name" value="K_chnl_Ca-activ_SK"/>
</dbReference>
<dbReference type="SMART" id="SM01053">
    <property type="entry name" value="CaMBD"/>
    <property type="match status" value="1"/>
</dbReference>
<dbReference type="PANTHER" id="PTHR10153">
    <property type="entry name" value="SMALL CONDUCTANCE CALCIUM-ACTIVATED POTASSIUM CHANNEL"/>
    <property type="match status" value="1"/>
</dbReference>
<dbReference type="GO" id="GO:0005516">
    <property type="term" value="F:calmodulin binding"/>
    <property type="evidence" value="ECO:0007669"/>
    <property type="project" value="InterPro"/>
</dbReference>
<dbReference type="Gene3D" id="1.10.287.70">
    <property type="match status" value="2"/>
</dbReference>
<dbReference type="AlphaFoldDB" id="A0A8J2RMI4"/>
<dbReference type="Pfam" id="PF02888">
    <property type="entry name" value="CaMBD"/>
    <property type="match status" value="1"/>
</dbReference>
<proteinExistence type="predicted"/>
<comment type="caution">
    <text evidence="12">The sequence shown here is derived from an EMBL/GenBank/DDBJ whole genome shotgun (WGS) entry which is preliminary data.</text>
</comment>
<protein>
    <recommendedName>
        <fullName evidence="11">Calmodulin-binding domain-containing protein</fullName>
    </recommendedName>
</protein>
<feature type="coiled-coil region" evidence="8">
    <location>
        <begin position="544"/>
        <end position="571"/>
    </location>
</feature>
<feature type="transmembrane region" description="Helical" evidence="10">
    <location>
        <begin position="394"/>
        <end position="413"/>
    </location>
</feature>
<dbReference type="Proteomes" id="UP000789390">
    <property type="component" value="Unassembled WGS sequence"/>
</dbReference>
<dbReference type="EMBL" id="CAKKLH010000013">
    <property type="protein sequence ID" value="CAH0099034.1"/>
    <property type="molecule type" value="Genomic_DNA"/>
</dbReference>
<organism evidence="12 13">
    <name type="scientific">Daphnia galeata</name>
    <dbReference type="NCBI Taxonomy" id="27404"/>
    <lineage>
        <taxon>Eukaryota</taxon>
        <taxon>Metazoa</taxon>
        <taxon>Ecdysozoa</taxon>
        <taxon>Arthropoda</taxon>
        <taxon>Crustacea</taxon>
        <taxon>Branchiopoda</taxon>
        <taxon>Diplostraca</taxon>
        <taxon>Cladocera</taxon>
        <taxon>Anomopoda</taxon>
        <taxon>Daphniidae</taxon>
        <taxon>Daphnia</taxon>
    </lineage>
</organism>
<evidence type="ECO:0000313" key="13">
    <source>
        <dbReference type="Proteomes" id="UP000789390"/>
    </source>
</evidence>
<dbReference type="SUPFAM" id="SSF81324">
    <property type="entry name" value="Voltage-gated potassium channels"/>
    <property type="match status" value="1"/>
</dbReference>
<evidence type="ECO:0000256" key="1">
    <source>
        <dbReference type="ARBA" id="ARBA00004141"/>
    </source>
</evidence>
<evidence type="ECO:0000256" key="10">
    <source>
        <dbReference type="SAM" id="Phobius"/>
    </source>
</evidence>
<keyword evidence="6 10" id="KW-0472">Membrane</keyword>
<keyword evidence="5" id="KW-0406">Ion transport</keyword>
<feature type="region of interest" description="Disordered" evidence="9">
    <location>
        <begin position="23"/>
        <end position="49"/>
    </location>
</feature>
<sequence>MKATGGSRNDGNEEATTALVSVHSEYPRYTEDRCQQQPQQQQQQLVGVVGGGGNGGSGVKSSALGGITIATTGSISGAAGSAASGGGQVMAASSSTGGGMGVTPLAMGKNRPNVGYRLGRRKALFEKRKRISDYALVIGMFGIIIMVIENELASAGVYTKASFYSTALKTLISVSTVILLGLIVAYHALEVQISALDGQLFLFFVVLARAKNVEEAKVLSCCFILSNDFVLLSFFSFFLWVSFCRLKNEMDVNEQLFLIDNCADDWRIAMTWQRMSQISFELLICAVHPIPGEHYFLWTTKLANHGGVIGSKWVPVDVALSLPMFLRLYLICRVMLLHRSIGALNRINFNTRFVLKTLMTICPGTVLLVFMVSLWIIASWTLRQCERYHDEEHANLLNTMWLIAITFLSVGYGDIVPNTYCGRGIAVTTGIMGAGCTALLVAVVSRKLELTRAEKHVHNFMMDTQLTKRLKNAAANVLRETWLIYKHTKLVKRVNPGRVRTHQRKFLLAIYSLRKVKMDQRKLMDNANTITDMAKTQNTVYEIVSEMNTRQDVMEERLSTLEEKLTLLQETLEALPEAISRYLPAAMVNNPPSGGGSGWSQPPQTENNGTELQRRQQFLHPESTYGSIGSAGGGGNNAGGGSGGGVTHSRSSPGTWTATTPAGAAALPVPATTQPPQPPPLPSKPKLS</sequence>
<reference evidence="12" key="1">
    <citation type="submission" date="2021-11" db="EMBL/GenBank/DDBJ databases">
        <authorList>
            <person name="Schell T."/>
        </authorList>
    </citation>
    <scope>NUCLEOTIDE SEQUENCE</scope>
    <source>
        <strain evidence="12">M5</strain>
    </source>
</reference>
<dbReference type="GO" id="GO:0016020">
    <property type="term" value="C:membrane"/>
    <property type="evidence" value="ECO:0007669"/>
    <property type="project" value="UniProtKB-SubCell"/>
</dbReference>
<keyword evidence="3 10" id="KW-0812">Transmembrane</keyword>
<feature type="transmembrane region" description="Helical" evidence="10">
    <location>
        <begin position="425"/>
        <end position="445"/>
    </location>
</feature>
<evidence type="ECO:0000256" key="3">
    <source>
        <dbReference type="ARBA" id="ARBA00022692"/>
    </source>
</evidence>
<evidence type="ECO:0000256" key="9">
    <source>
        <dbReference type="SAM" id="MobiDB-lite"/>
    </source>
</evidence>
<comment type="subcellular location">
    <subcellularLocation>
        <location evidence="1">Membrane</location>
        <topology evidence="1">Multi-pass membrane protein</topology>
    </subcellularLocation>
</comment>
<evidence type="ECO:0000259" key="11">
    <source>
        <dbReference type="SMART" id="SM01053"/>
    </source>
</evidence>
<accession>A0A8J2RMI4</accession>
<evidence type="ECO:0000256" key="7">
    <source>
        <dbReference type="ARBA" id="ARBA00023303"/>
    </source>
</evidence>
<feature type="region of interest" description="Disordered" evidence="9">
    <location>
        <begin position="586"/>
        <end position="688"/>
    </location>
</feature>
<evidence type="ECO:0000313" key="12">
    <source>
        <dbReference type="EMBL" id="CAH0099034.1"/>
    </source>
</evidence>
<keyword evidence="13" id="KW-1185">Reference proteome</keyword>
<dbReference type="InterPro" id="IPR004178">
    <property type="entry name" value="CaM-bd_dom"/>
</dbReference>
<feature type="compositionally biased region" description="Low complexity" evidence="9">
    <location>
        <begin position="35"/>
        <end position="47"/>
    </location>
</feature>
<dbReference type="GO" id="GO:0016286">
    <property type="term" value="F:small conductance calcium-activated potassium channel activity"/>
    <property type="evidence" value="ECO:0007669"/>
    <property type="project" value="InterPro"/>
</dbReference>